<dbReference type="Proteomes" id="UP001187471">
    <property type="component" value="Unassembled WGS sequence"/>
</dbReference>
<comment type="caution">
    <text evidence="2">The sequence shown here is derived from an EMBL/GenBank/DDBJ whole genome shotgun (WGS) entry which is preliminary data.</text>
</comment>
<dbReference type="AlphaFoldDB" id="A0AA88RSG2"/>
<reference evidence="2" key="1">
    <citation type="submission" date="2022-12" db="EMBL/GenBank/DDBJ databases">
        <title>Draft genome assemblies for two species of Escallonia (Escalloniales).</title>
        <authorList>
            <person name="Chanderbali A."/>
            <person name="Dervinis C."/>
            <person name="Anghel I."/>
            <person name="Soltis D."/>
            <person name="Soltis P."/>
            <person name="Zapata F."/>
        </authorList>
    </citation>
    <scope>NUCLEOTIDE SEQUENCE</scope>
    <source>
        <strain evidence="2">UCBG92.1500</strain>
        <tissue evidence="2">Leaf</tissue>
    </source>
</reference>
<dbReference type="PANTHER" id="PTHR31351:SF41">
    <property type="entry name" value="VAN3-BINDING PROTEIN-LIKE"/>
    <property type="match status" value="1"/>
</dbReference>
<evidence type="ECO:0000313" key="2">
    <source>
        <dbReference type="EMBL" id="KAK2991134.1"/>
    </source>
</evidence>
<evidence type="ECO:0000313" key="3">
    <source>
        <dbReference type="Proteomes" id="UP001187471"/>
    </source>
</evidence>
<dbReference type="GO" id="GO:0010305">
    <property type="term" value="P:leaf vascular tissue pattern formation"/>
    <property type="evidence" value="ECO:0007669"/>
    <property type="project" value="TreeGrafter"/>
</dbReference>
<proteinExistence type="predicted"/>
<dbReference type="InterPro" id="IPR040269">
    <property type="entry name" value="VAB"/>
</dbReference>
<dbReference type="GO" id="GO:0009734">
    <property type="term" value="P:auxin-activated signaling pathway"/>
    <property type="evidence" value="ECO:0007669"/>
    <property type="project" value="TreeGrafter"/>
</dbReference>
<name>A0AA88RSG2_9ASTE</name>
<keyword evidence="3" id="KW-1185">Reference proteome</keyword>
<dbReference type="InterPro" id="IPR013666">
    <property type="entry name" value="PH_pln"/>
</dbReference>
<evidence type="ECO:0000259" key="1">
    <source>
        <dbReference type="Pfam" id="PF08458"/>
    </source>
</evidence>
<gene>
    <name evidence="2" type="ORF">RJ640_029427</name>
</gene>
<dbReference type="GO" id="GO:0010087">
    <property type="term" value="P:phloem or xylem histogenesis"/>
    <property type="evidence" value="ECO:0007669"/>
    <property type="project" value="TreeGrafter"/>
</dbReference>
<protein>
    <recommendedName>
        <fullName evidence="1">Pleckstrin-like plant domain-containing protein</fullName>
    </recommendedName>
</protein>
<accession>A0AA88RSG2</accession>
<feature type="domain" description="Pleckstrin-like plant" evidence="1">
    <location>
        <begin position="67"/>
        <end position="129"/>
    </location>
</feature>
<dbReference type="PANTHER" id="PTHR31351">
    <property type="entry name" value="EXPRESSED PROTEIN"/>
    <property type="match status" value="1"/>
</dbReference>
<dbReference type="EMBL" id="JAVXUO010000567">
    <property type="protein sequence ID" value="KAK2991134.1"/>
    <property type="molecule type" value="Genomic_DNA"/>
</dbReference>
<dbReference type="Pfam" id="PF08458">
    <property type="entry name" value="PH_2"/>
    <property type="match status" value="1"/>
</dbReference>
<sequence length="138" mass="15498">MSPGETAAKSPLDKPLHQLTEDDISQLTREDCRRYLKEKGTSLSPYLCACICRNEAAVVEQIAGDPAGVVIEVCKRMPTCPGRHLFEGGEQRCYFGLKTAGRGVVEFECKSRREYDMWTRGVARLLTIVAESRCNRRN</sequence>
<organism evidence="2 3">
    <name type="scientific">Escallonia rubra</name>
    <dbReference type="NCBI Taxonomy" id="112253"/>
    <lineage>
        <taxon>Eukaryota</taxon>
        <taxon>Viridiplantae</taxon>
        <taxon>Streptophyta</taxon>
        <taxon>Embryophyta</taxon>
        <taxon>Tracheophyta</taxon>
        <taxon>Spermatophyta</taxon>
        <taxon>Magnoliopsida</taxon>
        <taxon>eudicotyledons</taxon>
        <taxon>Gunneridae</taxon>
        <taxon>Pentapetalae</taxon>
        <taxon>asterids</taxon>
        <taxon>campanulids</taxon>
        <taxon>Escalloniales</taxon>
        <taxon>Escalloniaceae</taxon>
        <taxon>Escallonia</taxon>
    </lineage>
</organism>